<evidence type="ECO:0000256" key="5">
    <source>
        <dbReference type="ARBA" id="ARBA00023136"/>
    </source>
</evidence>
<evidence type="ECO:0000313" key="8">
    <source>
        <dbReference type="EMBL" id="TVP84928.1"/>
    </source>
</evidence>
<organism evidence="8">
    <name type="scientific">Alkalicoccus sp</name>
    <dbReference type="NCBI Taxonomy" id="2005376"/>
    <lineage>
        <taxon>Bacteria</taxon>
        <taxon>Bacillati</taxon>
        <taxon>Bacillota</taxon>
        <taxon>Bacilli</taxon>
        <taxon>Bacillales</taxon>
        <taxon>Bacillaceae</taxon>
        <taxon>Alkalicoccus</taxon>
    </lineage>
</organism>
<feature type="transmembrane region" description="Helical" evidence="6">
    <location>
        <begin position="16"/>
        <end position="34"/>
    </location>
</feature>
<dbReference type="GO" id="GO:0140359">
    <property type="term" value="F:ABC-type transporter activity"/>
    <property type="evidence" value="ECO:0007669"/>
    <property type="project" value="InterPro"/>
</dbReference>
<dbReference type="PANTHER" id="PTHR30294">
    <property type="entry name" value="MEMBRANE COMPONENT OF ABC TRANSPORTER YHHJ-RELATED"/>
    <property type="match status" value="1"/>
</dbReference>
<evidence type="ECO:0000256" key="3">
    <source>
        <dbReference type="ARBA" id="ARBA00022692"/>
    </source>
</evidence>
<dbReference type="InterPro" id="IPR051449">
    <property type="entry name" value="ABC-2_transporter_component"/>
</dbReference>
<reference evidence="8" key="1">
    <citation type="submission" date="2018-10" db="EMBL/GenBank/DDBJ databases">
        <title>Metagenomes of soda lake microbial mats from the interior of British Columbia, Canada.</title>
        <authorList>
            <person name="Zorz J.K."/>
            <person name="Sharp C."/>
            <person name="Kleiner M."/>
            <person name="Dong X."/>
            <person name="Strous M."/>
        </authorList>
    </citation>
    <scope>NUCLEOTIDE SEQUENCE</scope>
    <source>
        <strain evidence="8">LCM1.Bin51</strain>
    </source>
</reference>
<accession>A0A651DMD3</accession>
<dbReference type="GO" id="GO:0005886">
    <property type="term" value="C:plasma membrane"/>
    <property type="evidence" value="ECO:0007669"/>
    <property type="project" value="UniProtKB-SubCell"/>
</dbReference>
<evidence type="ECO:0000256" key="1">
    <source>
        <dbReference type="ARBA" id="ARBA00004651"/>
    </source>
</evidence>
<dbReference type="InterPro" id="IPR013525">
    <property type="entry name" value="ABC2_TM"/>
</dbReference>
<dbReference type="PANTHER" id="PTHR30294:SF29">
    <property type="entry name" value="MULTIDRUG ABC TRANSPORTER PERMEASE YBHS-RELATED"/>
    <property type="match status" value="1"/>
</dbReference>
<evidence type="ECO:0000256" key="6">
    <source>
        <dbReference type="SAM" id="Phobius"/>
    </source>
</evidence>
<dbReference type="Pfam" id="PF12698">
    <property type="entry name" value="ABC2_membrane_3"/>
    <property type="match status" value="1"/>
</dbReference>
<feature type="transmembrane region" description="Helical" evidence="6">
    <location>
        <begin position="218"/>
        <end position="241"/>
    </location>
</feature>
<comment type="caution">
    <text evidence="8">The sequence shown here is derived from an EMBL/GenBank/DDBJ whole genome shotgun (WGS) entry which is preliminary data.</text>
</comment>
<proteinExistence type="predicted"/>
<sequence length="248" mass="29018">MRSVFFLQLQRFRRKPFLVTSFFVLTLFFVFFLGGNDLSGKLLVQAYPGENTSEEEAAGWIDLLNESDAFLFELKEEEEVRNTIMRGERNMAVEIRPDDYRMLVAVDDQNYQLTESYIRQVFTEELRLSEVERVSEEENVRGQVEDELESPVLTLETETVSGREENGIVYDQSLQALFGMTLYFSVFTMMFSLSTVAKEKRDGTWNRLLISPLSRWQAYLGHFTYCFLIGTLQIMLIFLFFDYVLDFG</sequence>
<gene>
    <name evidence="8" type="ORF">EA344_05650</name>
</gene>
<keyword evidence="5 6" id="KW-0472">Membrane</keyword>
<protein>
    <submittedName>
        <fullName evidence="8">ABC transporter permease</fullName>
    </submittedName>
</protein>
<dbReference type="AlphaFoldDB" id="A0A651DMD3"/>
<dbReference type="EMBL" id="REBZ01000094">
    <property type="protein sequence ID" value="TVP84928.1"/>
    <property type="molecule type" value="Genomic_DNA"/>
</dbReference>
<evidence type="ECO:0000256" key="4">
    <source>
        <dbReference type="ARBA" id="ARBA00022989"/>
    </source>
</evidence>
<feature type="transmembrane region" description="Helical" evidence="6">
    <location>
        <begin position="176"/>
        <end position="197"/>
    </location>
</feature>
<keyword evidence="4 6" id="KW-1133">Transmembrane helix</keyword>
<name>A0A651DMD3_9BACI</name>
<comment type="subcellular location">
    <subcellularLocation>
        <location evidence="1">Cell membrane</location>
        <topology evidence="1">Multi-pass membrane protein</topology>
    </subcellularLocation>
</comment>
<evidence type="ECO:0000256" key="2">
    <source>
        <dbReference type="ARBA" id="ARBA00022475"/>
    </source>
</evidence>
<feature type="domain" description="ABC-2 type transporter transmembrane" evidence="7">
    <location>
        <begin position="41"/>
        <end position="245"/>
    </location>
</feature>
<feature type="non-terminal residue" evidence="8">
    <location>
        <position position="248"/>
    </location>
</feature>
<evidence type="ECO:0000259" key="7">
    <source>
        <dbReference type="Pfam" id="PF12698"/>
    </source>
</evidence>
<keyword evidence="2" id="KW-1003">Cell membrane</keyword>
<keyword evidence="3 6" id="KW-0812">Transmembrane</keyword>